<accession>A0ABD1Y4B8</accession>
<dbReference type="Proteomes" id="UP001605036">
    <property type="component" value="Unassembled WGS sequence"/>
</dbReference>
<dbReference type="EMBL" id="JBHFFA010000006">
    <property type="protein sequence ID" value="KAL2621596.1"/>
    <property type="molecule type" value="Genomic_DNA"/>
</dbReference>
<gene>
    <name evidence="2" type="ORF">R1flu_001801</name>
</gene>
<comment type="caution">
    <text evidence="2">The sequence shown here is derived from an EMBL/GenBank/DDBJ whole genome shotgun (WGS) entry which is preliminary data.</text>
</comment>
<proteinExistence type="predicted"/>
<keyword evidence="3" id="KW-1185">Reference proteome</keyword>
<organism evidence="2 3">
    <name type="scientific">Riccia fluitans</name>
    <dbReference type="NCBI Taxonomy" id="41844"/>
    <lineage>
        <taxon>Eukaryota</taxon>
        <taxon>Viridiplantae</taxon>
        <taxon>Streptophyta</taxon>
        <taxon>Embryophyta</taxon>
        <taxon>Marchantiophyta</taxon>
        <taxon>Marchantiopsida</taxon>
        <taxon>Marchantiidae</taxon>
        <taxon>Marchantiales</taxon>
        <taxon>Ricciaceae</taxon>
        <taxon>Riccia</taxon>
    </lineage>
</organism>
<evidence type="ECO:0000256" key="1">
    <source>
        <dbReference type="SAM" id="SignalP"/>
    </source>
</evidence>
<dbReference type="AlphaFoldDB" id="A0ABD1Y4B8"/>
<keyword evidence="1" id="KW-0732">Signal</keyword>
<evidence type="ECO:0000313" key="3">
    <source>
        <dbReference type="Proteomes" id="UP001605036"/>
    </source>
</evidence>
<sequence length="287" mass="32980">MARARLLGGLLFLACITVIVAADADTSEGIQLIQNLNFWKSKIESERNFTSFELFNYQISFQVIRLPLMLQASISDDAPPLANKRRFKKQKHSSARLRKRKAQPFDMAKVGFELEDYKEKVLVDKNDEKQLEEMTLVKDFLTTQNEVAFQSHIKKGGLFMVIYGVLSTKAMKAIVLDKADRVYDRWKSNLKQSIDKKGIIGSLKMVRFGEVLLKKDKLYTGKKISCEEYTTFVKDEARTIKTIEVYYSNTFGATDISREVLAEEFKIIFRSLSKLSELVKLKKTSKL</sequence>
<feature type="signal peptide" evidence="1">
    <location>
        <begin position="1"/>
        <end position="21"/>
    </location>
</feature>
<feature type="chain" id="PRO_5044773170" evidence="1">
    <location>
        <begin position="22"/>
        <end position="287"/>
    </location>
</feature>
<protein>
    <submittedName>
        <fullName evidence="2">Uncharacterized protein</fullName>
    </submittedName>
</protein>
<evidence type="ECO:0000313" key="2">
    <source>
        <dbReference type="EMBL" id="KAL2621596.1"/>
    </source>
</evidence>
<reference evidence="2 3" key="1">
    <citation type="submission" date="2024-09" db="EMBL/GenBank/DDBJ databases">
        <title>Chromosome-scale assembly of Riccia fluitans.</title>
        <authorList>
            <person name="Paukszto L."/>
            <person name="Sawicki J."/>
            <person name="Karawczyk K."/>
            <person name="Piernik-Szablinska J."/>
            <person name="Szczecinska M."/>
            <person name="Mazdziarz M."/>
        </authorList>
    </citation>
    <scope>NUCLEOTIDE SEQUENCE [LARGE SCALE GENOMIC DNA]</scope>
    <source>
        <strain evidence="2">Rf_01</strain>
        <tissue evidence="2">Aerial parts of the thallus</tissue>
    </source>
</reference>
<name>A0ABD1Y4B8_9MARC</name>